<keyword evidence="2" id="KW-1185">Reference proteome</keyword>
<dbReference type="eggNOG" id="ENOG5033DH9">
    <property type="taxonomic scope" value="Bacteria"/>
</dbReference>
<name>E3H9A2_ILYPC</name>
<dbReference type="STRING" id="572544.Ilyop_1020"/>
<gene>
    <name evidence="1" type="ordered locus">Ilyop_1020</name>
</gene>
<dbReference type="AlphaFoldDB" id="E3H9A2"/>
<dbReference type="RefSeq" id="WP_013387469.1">
    <property type="nucleotide sequence ID" value="NC_014632.1"/>
</dbReference>
<reference evidence="1 2" key="1">
    <citation type="journal article" date="2010" name="Stand. Genomic Sci.">
        <title>Complete genome sequence of Ilyobacter polytropus type strain (CuHbu1).</title>
        <authorList>
            <person name="Sikorski J."/>
            <person name="Chertkov O."/>
            <person name="Lapidus A."/>
            <person name="Nolan M."/>
            <person name="Lucas S."/>
            <person name="Del Rio T.G."/>
            <person name="Tice H."/>
            <person name="Cheng J.F."/>
            <person name="Tapia R."/>
            <person name="Han C."/>
            <person name="Goodwin L."/>
            <person name="Pitluck S."/>
            <person name="Liolios K."/>
            <person name="Ivanova N."/>
            <person name="Mavromatis K."/>
            <person name="Mikhailova N."/>
            <person name="Pati A."/>
            <person name="Chen A."/>
            <person name="Palaniappan K."/>
            <person name="Land M."/>
            <person name="Hauser L."/>
            <person name="Chang Y.J."/>
            <person name="Jeffries C.D."/>
            <person name="Brambilla E."/>
            <person name="Yasawong M."/>
            <person name="Rohde M."/>
            <person name="Pukall R."/>
            <person name="Spring S."/>
            <person name="Goker M."/>
            <person name="Woyke T."/>
            <person name="Bristow J."/>
            <person name="Eisen J.A."/>
            <person name="Markowitz V."/>
            <person name="Hugenholtz P."/>
            <person name="Kyrpides N.C."/>
            <person name="Klenk H.P."/>
        </authorList>
    </citation>
    <scope>NUCLEOTIDE SEQUENCE [LARGE SCALE GENOMIC DNA]</scope>
    <source>
        <strain evidence="2">ATCC 51220 / DSM 2926 / LMG 16218 / CuHBu1</strain>
    </source>
</reference>
<evidence type="ECO:0000313" key="1">
    <source>
        <dbReference type="EMBL" id="ADO82801.1"/>
    </source>
</evidence>
<proteinExistence type="predicted"/>
<dbReference type="HOGENOM" id="CLU_1413465_0_0_0"/>
<organism evidence="1 2">
    <name type="scientific">Ilyobacter polytropus (strain ATCC 51220 / DSM 2926 / LMG 16218 / CuHBu1)</name>
    <dbReference type="NCBI Taxonomy" id="572544"/>
    <lineage>
        <taxon>Bacteria</taxon>
        <taxon>Fusobacteriati</taxon>
        <taxon>Fusobacteriota</taxon>
        <taxon>Fusobacteriia</taxon>
        <taxon>Fusobacteriales</taxon>
        <taxon>Fusobacteriaceae</taxon>
        <taxon>Ilyobacter</taxon>
    </lineage>
</organism>
<evidence type="ECO:0000313" key="2">
    <source>
        <dbReference type="Proteomes" id="UP000006875"/>
    </source>
</evidence>
<dbReference type="OrthoDB" id="19421at32066"/>
<dbReference type="Proteomes" id="UP000006875">
    <property type="component" value="Chromosome"/>
</dbReference>
<dbReference type="EMBL" id="CP002281">
    <property type="protein sequence ID" value="ADO82801.1"/>
    <property type="molecule type" value="Genomic_DNA"/>
</dbReference>
<accession>E3H9A2</accession>
<dbReference type="KEGG" id="ipo:Ilyop_1020"/>
<protein>
    <submittedName>
        <fullName evidence="1">Uncharacterized protein</fullName>
    </submittedName>
</protein>
<sequence length="192" mass="22656">MRYIYLDRNKAKTGMSLVYEVRESPREDYKSYYEGKAIEFYGDDLPHFITYLQESDSIREASEEEKLERGQRQLNSNEILLDGRITLYNPETQKIIDGTIMEKTRGDYITEKSVTIDSEKTKARLQRKKDFDALDLYDKAVLRGDIEETLEMKAVRDSFRNVWLDLPGKYNDISIEIETLYPDMPEAIKYFV</sequence>